<feature type="domain" description="ERV/ALR sulfhydryl oxidase" evidence="12">
    <location>
        <begin position="413"/>
        <end position="518"/>
    </location>
</feature>
<dbReference type="FunFam" id="1.20.120.1960:FF:000001">
    <property type="entry name" value="Sulfhydryl oxidase"/>
    <property type="match status" value="1"/>
</dbReference>
<organism evidence="14 15">
    <name type="scientific">Hypothenemus hampei</name>
    <name type="common">Coffee berry borer</name>
    <dbReference type="NCBI Taxonomy" id="57062"/>
    <lineage>
        <taxon>Eukaryota</taxon>
        <taxon>Metazoa</taxon>
        <taxon>Ecdysozoa</taxon>
        <taxon>Arthropoda</taxon>
        <taxon>Hexapoda</taxon>
        <taxon>Insecta</taxon>
        <taxon>Pterygota</taxon>
        <taxon>Neoptera</taxon>
        <taxon>Endopterygota</taxon>
        <taxon>Coleoptera</taxon>
        <taxon>Polyphaga</taxon>
        <taxon>Cucujiformia</taxon>
        <taxon>Curculionidae</taxon>
        <taxon>Scolytinae</taxon>
        <taxon>Hypothenemus</taxon>
    </lineage>
</organism>
<dbReference type="Pfam" id="PF18371">
    <property type="entry name" value="FAD_SOX"/>
    <property type="match status" value="1"/>
</dbReference>
<evidence type="ECO:0000256" key="11">
    <source>
        <dbReference type="SAM" id="SignalP"/>
    </source>
</evidence>
<evidence type="ECO:0000256" key="2">
    <source>
        <dbReference type="ARBA" id="ARBA00006041"/>
    </source>
</evidence>
<name>A0ABD1FE88_HYPHA</name>
<dbReference type="PANTHER" id="PTHR22897">
    <property type="entry name" value="QUIESCIN Q6-RELATED SULFHYDRYL OXIDASE"/>
    <property type="match status" value="1"/>
</dbReference>
<dbReference type="EC" id="1.8.3.2" evidence="10"/>
<dbReference type="SUPFAM" id="SSF69000">
    <property type="entry name" value="FAD-dependent thiol oxidase"/>
    <property type="match status" value="1"/>
</dbReference>
<evidence type="ECO:0000256" key="7">
    <source>
        <dbReference type="ARBA" id="ARBA00023157"/>
    </source>
</evidence>
<dbReference type="Pfam" id="PF00085">
    <property type="entry name" value="Thioredoxin"/>
    <property type="match status" value="1"/>
</dbReference>
<dbReference type="Gene3D" id="1.20.120.1960">
    <property type="entry name" value="QSOX sulfhydryl oxidase domain"/>
    <property type="match status" value="1"/>
</dbReference>
<proteinExistence type="inferred from homology"/>
<dbReference type="Proteomes" id="UP001566132">
    <property type="component" value="Unassembled WGS sequence"/>
</dbReference>
<dbReference type="InterPro" id="IPR036774">
    <property type="entry name" value="ERV/ALR_sulphydryl_oxid_sf"/>
</dbReference>
<evidence type="ECO:0000256" key="8">
    <source>
        <dbReference type="ARBA" id="ARBA00023180"/>
    </source>
</evidence>
<dbReference type="EMBL" id="JBDJPC010000001">
    <property type="protein sequence ID" value="KAL1516669.1"/>
    <property type="molecule type" value="Genomic_DNA"/>
</dbReference>
<dbReference type="InterPro" id="IPR042568">
    <property type="entry name" value="QSOX_FAD-bd_sf"/>
</dbReference>
<evidence type="ECO:0000259" key="12">
    <source>
        <dbReference type="PROSITE" id="PS51324"/>
    </source>
</evidence>
<dbReference type="PANTHER" id="PTHR22897:SF8">
    <property type="entry name" value="SULFHYDRYL OXIDASE"/>
    <property type="match status" value="1"/>
</dbReference>
<dbReference type="AlphaFoldDB" id="A0ABD1FE88"/>
<keyword evidence="8" id="KW-0325">Glycoprotein</keyword>
<evidence type="ECO:0000256" key="4">
    <source>
        <dbReference type="ARBA" id="ARBA00022729"/>
    </source>
</evidence>
<evidence type="ECO:0000256" key="10">
    <source>
        <dbReference type="RuleBase" id="RU371123"/>
    </source>
</evidence>
<feature type="domain" description="Thioredoxin" evidence="13">
    <location>
        <begin position="30"/>
        <end position="166"/>
    </location>
</feature>
<dbReference type="PROSITE" id="PS51324">
    <property type="entry name" value="ERV_ALR"/>
    <property type="match status" value="1"/>
</dbReference>
<keyword evidence="4 11" id="KW-0732">Signal</keyword>
<dbReference type="FunFam" id="3.40.30.10:FF:000073">
    <property type="entry name" value="Sulfhydryl oxidase"/>
    <property type="match status" value="1"/>
</dbReference>
<dbReference type="InterPro" id="IPR039798">
    <property type="entry name" value="Sulfhydryl_oxidase"/>
</dbReference>
<keyword evidence="7" id="KW-1015">Disulfide bond</keyword>
<comment type="similarity">
    <text evidence="2">Belongs to the quiescin-sulfhydryl oxidase (QSOX) family.</text>
</comment>
<dbReference type="GO" id="GO:0016972">
    <property type="term" value="F:thiol oxidase activity"/>
    <property type="evidence" value="ECO:0007669"/>
    <property type="project" value="UniProtKB-EC"/>
</dbReference>
<evidence type="ECO:0000256" key="1">
    <source>
        <dbReference type="ARBA" id="ARBA00001974"/>
    </source>
</evidence>
<evidence type="ECO:0000256" key="5">
    <source>
        <dbReference type="ARBA" id="ARBA00022827"/>
    </source>
</evidence>
<dbReference type="Gene3D" id="3.40.30.10">
    <property type="entry name" value="Glutaredoxin"/>
    <property type="match status" value="2"/>
</dbReference>
<dbReference type="FunFam" id="1.20.120.310:FF:000001">
    <property type="entry name" value="Sulfhydryl oxidase"/>
    <property type="match status" value="1"/>
</dbReference>
<keyword evidence="15" id="KW-1185">Reference proteome</keyword>
<dbReference type="PROSITE" id="PS51352">
    <property type="entry name" value="THIOREDOXIN_2"/>
    <property type="match status" value="1"/>
</dbReference>
<evidence type="ECO:0000259" key="13">
    <source>
        <dbReference type="PROSITE" id="PS51352"/>
    </source>
</evidence>
<evidence type="ECO:0000256" key="3">
    <source>
        <dbReference type="ARBA" id="ARBA00022630"/>
    </source>
</evidence>
<dbReference type="InterPro" id="IPR013766">
    <property type="entry name" value="Thioredoxin_domain"/>
</dbReference>
<feature type="chain" id="PRO_5044838217" description="Sulfhydryl oxidase" evidence="11">
    <location>
        <begin position="24"/>
        <end position="625"/>
    </location>
</feature>
<protein>
    <recommendedName>
        <fullName evidence="10">Sulfhydryl oxidase</fullName>
        <ecNumber evidence="10">1.8.3.2</ecNumber>
    </recommendedName>
</protein>
<sequence length="625" mass="71162">MGHLKTLIFYTVFLTSSLDFIECASLKVSGRYEKFLGDEGLYKSTDDVEILTIDNFKNATTNSDRAWLVEFYNSWCGFCRRFAPSWKEFASNISGWQDLVVVAAVDCSNGKNYALCRDYEIMAYPTLKYFHEGFDGNNYGLTLNKGGTAEDHKEHLIKQIIKEQHENRGKQFPDLQPFTGSSIPELFNSAPSEVKYAVLLVQEFGSLLGPSLMLHLHKEHQLITKYTYSNNTELVSNFPTGVLPNLFVINRDTNKVNRIMARSQTDKDIIEALKEYFLQKGISFTTQVHVSKSAVVNEKKQVDDLLRIARNMADTVFQMDLESVLRYSLKREVGSSKEITGEKLQALRKYLQVLEKYFPFGANGKALLRQLSQLAESSDLVEGARIAKLMQEAEKETSQVFSTPPKWLGCEGSSGQYRRYPCGLWKLFHYLTVNVADVEKPHRETNPRLALEAMHGYIKHFFGCADCSQHFQDMAARRQLDQVTSSDDAILWLWEAHNEVNKRLSGDDTEDPEFPKIQFPSEKQCPQCIKSDEWDNNEVLKYLKQIYSSVNVRYLGADTKVIYLGLDGSSNSSAGLSAKDVQVQARSPGQSLNGKMDHLSNGARAKDKAIFLNFYFFLIYVLFIY</sequence>
<evidence type="ECO:0000313" key="14">
    <source>
        <dbReference type="EMBL" id="KAL1516669.1"/>
    </source>
</evidence>
<dbReference type="InterPro" id="IPR036249">
    <property type="entry name" value="Thioredoxin-like_sf"/>
</dbReference>
<feature type="signal peptide" evidence="11">
    <location>
        <begin position="1"/>
        <end position="23"/>
    </location>
</feature>
<keyword evidence="3 10" id="KW-0285">Flavoprotein</keyword>
<keyword evidence="6 10" id="KW-0560">Oxidoreductase</keyword>
<dbReference type="Gene3D" id="1.20.120.310">
    <property type="entry name" value="ERV/ALR sulfhydryl oxidase domain"/>
    <property type="match status" value="1"/>
</dbReference>
<dbReference type="Pfam" id="PF04777">
    <property type="entry name" value="Evr1_Alr"/>
    <property type="match status" value="1"/>
</dbReference>
<dbReference type="InterPro" id="IPR040986">
    <property type="entry name" value="QSOX_FAD-bd_dom"/>
</dbReference>
<dbReference type="InterPro" id="IPR017905">
    <property type="entry name" value="ERV/ALR_sulphydryl_oxidase"/>
</dbReference>
<evidence type="ECO:0000256" key="6">
    <source>
        <dbReference type="ARBA" id="ARBA00023002"/>
    </source>
</evidence>
<reference evidence="14 15" key="1">
    <citation type="submission" date="2024-05" db="EMBL/GenBank/DDBJ databases">
        <title>Genetic variation in Jamaican populations of the coffee berry borer (Hypothenemus hampei).</title>
        <authorList>
            <person name="Errbii M."/>
            <person name="Myrie A."/>
        </authorList>
    </citation>
    <scope>NUCLEOTIDE SEQUENCE [LARGE SCALE GENOMIC DNA]</scope>
    <source>
        <strain evidence="14">JA-Hopewell-2020-01-JO</strain>
        <tissue evidence="14">Whole body</tissue>
    </source>
</reference>
<comment type="catalytic activity">
    <reaction evidence="9 10">
        <text>2 R'C(R)SH + O2 = R'C(R)S-S(R)CR' + H2O2</text>
        <dbReference type="Rhea" id="RHEA:17357"/>
        <dbReference type="ChEBI" id="CHEBI:15379"/>
        <dbReference type="ChEBI" id="CHEBI:16240"/>
        <dbReference type="ChEBI" id="CHEBI:16520"/>
        <dbReference type="ChEBI" id="CHEBI:17412"/>
        <dbReference type="EC" id="1.8.3.2"/>
    </reaction>
</comment>
<evidence type="ECO:0000313" key="15">
    <source>
        <dbReference type="Proteomes" id="UP001566132"/>
    </source>
</evidence>
<accession>A0ABD1FE88</accession>
<evidence type="ECO:0000256" key="9">
    <source>
        <dbReference type="ARBA" id="ARBA00048864"/>
    </source>
</evidence>
<comment type="caution">
    <text evidence="14">The sequence shown here is derived from an EMBL/GenBank/DDBJ whole genome shotgun (WGS) entry which is preliminary data.</text>
</comment>
<dbReference type="SUPFAM" id="SSF52833">
    <property type="entry name" value="Thioredoxin-like"/>
    <property type="match status" value="1"/>
</dbReference>
<gene>
    <name evidence="14" type="ORF">ABEB36_000552</name>
</gene>
<keyword evidence="5 10" id="KW-0274">FAD</keyword>
<comment type="cofactor">
    <cofactor evidence="1 10">
        <name>FAD</name>
        <dbReference type="ChEBI" id="CHEBI:57692"/>
    </cofactor>
</comment>